<feature type="region of interest" description="Disordered" evidence="1">
    <location>
        <begin position="1"/>
        <end position="47"/>
    </location>
</feature>
<feature type="compositionally biased region" description="Polar residues" evidence="1">
    <location>
        <begin position="22"/>
        <end position="41"/>
    </location>
</feature>
<protein>
    <recommendedName>
        <fullName evidence="4">CSD domain-containing protein</fullName>
    </recommendedName>
</protein>
<evidence type="ECO:0000313" key="3">
    <source>
        <dbReference type="Proteomes" id="UP001162131"/>
    </source>
</evidence>
<evidence type="ECO:0008006" key="4">
    <source>
        <dbReference type="Google" id="ProtNLM"/>
    </source>
</evidence>
<feature type="compositionally biased region" description="Basic and acidic residues" evidence="1">
    <location>
        <begin position="12"/>
        <end position="21"/>
    </location>
</feature>
<reference evidence="2" key="1">
    <citation type="submission" date="2021-09" db="EMBL/GenBank/DDBJ databases">
        <authorList>
            <consortium name="AG Swart"/>
            <person name="Singh M."/>
            <person name="Singh A."/>
            <person name="Seah K."/>
            <person name="Emmerich C."/>
        </authorList>
    </citation>
    <scope>NUCLEOTIDE SEQUENCE</scope>
    <source>
        <strain evidence="2">ATCC30299</strain>
    </source>
</reference>
<dbReference type="InterPro" id="IPR012340">
    <property type="entry name" value="NA-bd_OB-fold"/>
</dbReference>
<evidence type="ECO:0000313" key="2">
    <source>
        <dbReference type="EMBL" id="CAG9319674.1"/>
    </source>
</evidence>
<organism evidence="2 3">
    <name type="scientific">Blepharisma stoltei</name>
    <dbReference type="NCBI Taxonomy" id="1481888"/>
    <lineage>
        <taxon>Eukaryota</taxon>
        <taxon>Sar</taxon>
        <taxon>Alveolata</taxon>
        <taxon>Ciliophora</taxon>
        <taxon>Postciliodesmatophora</taxon>
        <taxon>Heterotrichea</taxon>
        <taxon>Heterotrichida</taxon>
        <taxon>Blepharismidae</taxon>
        <taxon>Blepharisma</taxon>
    </lineage>
</organism>
<keyword evidence="3" id="KW-1185">Reference proteome</keyword>
<dbReference type="SUPFAM" id="SSF50249">
    <property type="entry name" value="Nucleic acid-binding proteins"/>
    <property type="match status" value="1"/>
</dbReference>
<dbReference type="Proteomes" id="UP001162131">
    <property type="component" value="Unassembled WGS sequence"/>
</dbReference>
<dbReference type="EMBL" id="CAJZBQ010000023">
    <property type="protein sequence ID" value="CAG9319674.1"/>
    <property type="molecule type" value="Genomic_DNA"/>
</dbReference>
<accession>A0AAU9J129</accession>
<dbReference type="AlphaFoldDB" id="A0AAU9J129"/>
<evidence type="ECO:0000256" key="1">
    <source>
        <dbReference type="SAM" id="MobiDB-lite"/>
    </source>
</evidence>
<sequence>MSHKLPPSKTLHSHENKHPAEQSDNLIQPKVSPSTLGSSPFRQGPKKPHNIFFNASISISQLKVMGDIDIIDEEADDSPENVISWEQNKIRIDNLKSKNSSISPVDSLIIKKIEEKQPLEKASPLQVSHKVSEIKKKFVWAEVSYDSDFTPTPVNEIKPKEKANHIEIKQEPVILQAPPLKPAVLKRKKRGEFQDETIIQNRYTGILKFYKLKNRFGFIAMDDGSTDVFICEDDLVLSGVNLKKFKQDVYNKIPIQLSFLIKEYEDKGKPKRKAVEISMTENKIPE</sequence>
<comment type="caution">
    <text evidence="2">The sequence shown here is derived from an EMBL/GenBank/DDBJ whole genome shotgun (WGS) entry which is preliminary data.</text>
</comment>
<dbReference type="Gene3D" id="2.40.50.140">
    <property type="entry name" value="Nucleic acid-binding proteins"/>
    <property type="match status" value="1"/>
</dbReference>
<name>A0AAU9J129_9CILI</name>
<gene>
    <name evidence="2" type="ORF">BSTOLATCC_MIC24225</name>
</gene>
<proteinExistence type="predicted"/>